<feature type="compositionally biased region" description="Basic and acidic residues" evidence="2">
    <location>
        <begin position="48"/>
        <end position="69"/>
    </location>
</feature>
<feature type="compositionally biased region" description="Polar residues" evidence="2">
    <location>
        <begin position="282"/>
        <end position="302"/>
    </location>
</feature>
<feature type="region of interest" description="Disordered" evidence="2">
    <location>
        <begin position="488"/>
        <end position="557"/>
    </location>
</feature>
<feature type="compositionally biased region" description="Polar residues" evidence="2">
    <location>
        <begin position="336"/>
        <end position="361"/>
    </location>
</feature>
<organism evidence="4 5">
    <name type="scientific">Laetiporus sulphureus 93-53</name>
    <dbReference type="NCBI Taxonomy" id="1314785"/>
    <lineage>
        <taxon>Eukaryota</taxon>
        <taxon>Fungi</taxon>
        <taxon>Dikarya</taxon>
        <taxon>Basidiomycota</taxon>
        <taxon>Agaricomycotina</taxon>
        <taxon>Agaricomycetes</taxon>
        <taxon>Polyporales</taxon>
        <taxon>Laetiporus</taxon>
    </lineage>
</organism>
<reference evidence="4 5" key="1">
    <citation type="journal article" date="2016" name="Mol. Biol. Evol.">
        <title>Comparative Genomics of Early-Diverging Mushroom-Forming Fungi Provides Insights into the Origins of Lignocellulose Decay Capabilities.</title>
        <authorList>
            <person name="Nagy L.G."/>
            <person name="Riley R."/>
            <person name="Tritt A."/>
            <person name="Adam C."/>
            <person name="Daum C."/>
            <person name="Floudas D."/>
            <person name="Sun H."/>
            <person name="Yadav J.S."/>
            <person name="Pangilinan J."/>
            <person name="Larsson K.H."/>
            <person name="Matsuura K."/>
            <person name="Barry K."/>
            <person name="Labutti K."/>
            <person name="Kuo R."/>
            <person name="Ohm R.A."/>
            <person name="Bhattacharya S.S."/>
            <person name="Shirouzu T."/>
            <person name="Yoshinaga Y."/>
            <person name="Martin F.M."/>
            <person name="Grigoriev I.V."/>
            <person name="Hibbett D.S."/>
        </authorList>
    </citation>
    <scope>NUCLEOTIDE SEQUENCE [LARGE SCALE GENOMIC DNA]</scope>
    <source>
        <strain evidence="4 5">93-53</strain>
    </source>
</reference>
<feature type="compositionally biased region" description="Polar residues" evidence="2">
    <location>
        <begin position="416"/>
        <end position="435"/>
    </location>
</feature>
<feature type="region of interest" description="Disordered" evidence="2">
    <location>
        <begin position="318"/>
        <end position="443"/>
    </location>
</feature>
<dbReference type="SMART" id="SM00360">
    <property type="entry name" value="RRM"/>
    <property type="match status" value="3"/>
</dbReference>
<feature type="region of interest" description="Disordered" evidence="2">
    <location>
        <begin position="138"/>
        <end position="201"/>
    </location>
</feature>
<dbReference type="GO" id="GO:0003723">
    <property type="term" value="F:RNA binding"/>
    <property type="evidence" value="ECO:0007669"/>
    <property type="project" value="UniProtKB-UniRule"/>
</dbReference>
<proteinExistence type="predicted"/>
<dbReference type="EMBL" id="KV427640">
    <property type="protein sequence ID" value="KZT03975.1"/>
    <property type="molecule type" value="Genomic_DNA"/>
</dbReference>
<dbReference type="Pfam" id="PF00076">
    <property type="entry name" value="RRM_1"/>
    <property type="match status" value="2"/>
</dbReference>
<feature type="compositionally biased region" description="Basic and acidic residues" evidence="2">
    <location>
        <begin position="548"/>
        <end position="557"/>
    </location>
</feature>
<feature type="domain" description="RRM" evidence="3">
    <location>
        <begin position="590"/>
        <end position="669"/>
    </location>
</feature>
<protein>
    <recommendedName>
        <fullName evidence="3">RRM domain-containing protein</fullName>
    </recommendedName>
</protein>
<dbReference type="CDD" id="cd00590">
    <property type="entry name" value="RRM_SF"/>
    <property type="match status" value="3"/>
</dbReference>
<dbReference type="GeneID" id="63829969"/>
<keyword evidence="1" id="KW-0694">RNA-binding</keyword>
<accession>A0A165D1R1</accession>
<dbReference type="STRING" id="1314785.A0A165D1R1"/>
<evidence type="ECO:0000313" key="5">
    <source>
        <dbReference type="Proteomes" id="UP000076871"/>
    </source>
</evidence>
<dbReference type="AlphaFoldDB" id="A0A165D1R1"/>
<dbReference type="Proteomes" id="UP000076871">
    <property type="component" value="Unassembled WGS sequence"/>
</dbReference>
<evidence type="ECO:0000313" key="4">
    <source>
        <dbReference type="EMBL" id="KZT03975.1"/>
    </source>
</evidence>
<dbReference type="InterPro" id="IPR012677">
    <property type="entry name" value="Nucleotide-bd_a/b_plait_sf"/>
</dbReference>
<evidence type="ECO:0000256" key="1">
    <source>
        <dbReference type="PROSITE-ProRule" id="PRU00176"/>
    </source>
</evidence>
<feature type="region of interest" description="Disordered" evidence="2">
    <location>
        <begin position="47"/>
        <end position="91"/>
    </location>
</feature>
<dbReference type="InterPro" id="IPR035979">
    <property type="entry name" value="RBD_domain_sf"/>
</dbReference>
<dbReference type="SUPFAM" id="SSF54928">
    <property type="entry name" value="RNA-binding domain, RBD"/>
    <property type="match status" value="1"/>
</dbReference>
<dbReference type="PANTHER" id="PTHR15241:SF304">
    <property type="entry name" value="RRM DOMAIN-CONTAINING PROTEIN"/>
    <property type="match status" value="1"/>
</dbReference>
<feature type="compositionally biased region" description="Basic and acidic residues" evidence="2">
    <location>
        <begin position="531"/>
        <end position="540"/>
    </location>
</feature>
<sequence>MQAGSGSTLRVLNAGIFSAASHHLPNRNSVRPLRRSIHWGKAWSFGDAKYERGGSEGPAGKKDGQKRAAEVPQSVPAPPRADQRPAAEAPPAAVDISAAFKSALHKNPKAIAAAGRAPETSSGAKATPRYAAMLMSPGVRNSRPQKDSNQDKLAAFFPPPRPVEIASESDHSSKTAKSEDALKKDERAHVPPANADQAQPRSFSFIKKLSAFFSLSSSGATEESVATNLPQQPEKTEATPSGNEDAASERGHLVTPQVSPTSIPVINLEAEHTPGSPREQARSTSAADQGTSGADTRSVSNSAQIEAQIGELIEGTGVPTAAEDHATNIEPDVVPTTPSAVQTVVSNSVQKVRKPQSTNKELPTVPDVIDTAQSILQTQPHESKPEEDDTFPRAQASSGSAATEPTPPSLTLLTDQAATSDLHQGSVPPLSSQISTEKKADAADSIVQKVRNAALDLIREDEEPIPTPEVDGHHADAKGEAEPIATEVHAQPEPPKAKNHNRSQMKSDVVRTTAAPVHEPPIPFKSPQEQKGTRHEHDRAAAAPSREAAPHLGDKANRNIKVNTVRNNREFIVNIEGETPKPPTAEITHRVLYVEGLPERLDEDGVWQVFSRFGIINAVWLTRTDTGASAGTAIIWFKQSRVALHIEQISRLMPISVQGNPVAVSFRENPITITQPEWLMVYNIPNSATLQTLRQTFAQHGGLEMRLVYSSATGAPYACVRFRDQSEAEKIYKQVRLKPISVGQNKLRVVRNGLFTQAFPLARWLCVTGVPEHATPEQLKDVFPEAFQIKITTAKTPDAERIAFILMTSARAVKMMKNDETWSRGLNGHRLRVESLQGTALTERDAFTLRLSEQPVSEGDGLELQL</sequence>
<name>A0A165D1R1_9APHY</name>
<dbReference type="PANTHER" id="PTHR15241">
    <property type="entry name" value="TRANSFORMER-2-RELATED"/>
    <property type="match status" value="1"/>
</dbReference>
<evidence type="ECO:0000259" key="3">
    <source>
        <dbReference type="PROSITE" id="PS50102"/>
    </source>
</evidence>
<dbReference type="PROSITE" id="PS50102">
    <property type="entry name" value="RRM"/>
    <property type="match status" value="1"/>
</dbReference>
<dbReference type="Gene3D" id="3.30.70.330">
    <property type="match status" value="2"/>
</dbReference>
<gene>
    <name evidence="4" type="ORF">LAESUDRAFT_761558</name>
</gene>
<dbReference type="RefSeq" id="XP_040761715.1">
    <property type="nucleotide sequence ID" value="XM_040912941.1"/>
</dbReference>
<evidence type="ECO:0000256" key="2">
    <source>
        <dbReference type="SAM" id="MobiDB-lite"/>
    </source>
</evidence>
<keyword evidence="5" id="KW-1185">Reference proteome</keyword>
<dbReference type="InParanoid" id="A0A165D1R1"/>
<feature type="compositionally biased region" description="Polar residues" evidence="2">
    <location>
        <begin position="371"/>
        <end position="380"/>
    </location>
</feature>
<feature type="compositionally biased region" description="Polar residues" evidence="2">
    <location>
        <begin position="219"/>
        <end position="242"/>
    </location>
</feature>
<dbReference type="InterPro" id="IPR000504">
    <property type="entry name" value="RRM_dom"/>
</dbReference>
<feature type="compositionally biased region" description="Basic and acidic residues" evidence="2">
    <location>
        <begin position="168"/>
        <end position="189"/>
    </location>
</feature>
<feature type="region of interest" description="Disordered" evidence="2">
    <location>
        <begin position="219"/>
        <end position="302"/>
    </location>
</feature>
<feature type="region of interest" description="Disordered" evidence="2">
    <location>
        <begin position="458"/>
        <end position="477"/>
    </location>
</feature>